<dbReference type="EMBL" id="JACLAU010000006">
    <property type="protein sequence ID" value="MBC2651289.1"/>
    <property type="molecule type" value="Genomic_DNA"/>
</dbReference>
<organism evidence="2 3">
    <name type="scientific">Novosphingobium aerophilum</name>
    <dbReference type="NCBI Taxonomy" id="2839843"/>
    <lineage>
        <taxon>Bacteria</taxon>
        <taxon>Pseudomonadati</taxon>
        <taxon>Pseudomonadota</taxon>
        <taxon>Alphaproteobacteria</taxon>
        <taxon>Sphingomonadales</taxon>
        <taxon>Sphingomonadaceae</taxon>
        <taxon>Novosphingobium</taxon>
    </lineage>
</organism>
<evidence type="ECO:0000313" key="3">
    <source>
        <dbReference type="Proteomes" id="UP000520156"/>
    </source>
</evidence>
<protein>
    <submittedName>
        <fullName evidence="2">Cytochrome C</fullName>
    </submittedName>
</protein>
<dbReference type="GO" id="GO:0020037">
    <property type="term" value="F:heme binding"/>
    <property type="evidence" value="ECO:0007669"/>
    <property type="project" value="InterPro"/>
</dbReference>
<reference evidence="2 3" key="1">
    <citation type="submission" date="2020-08" db="EMBL/GenBank/DDBJ databases">
        <title>The genome sequence of Novosphingobium flavum 4Y4.</title>
        <authorList>
            <person name="Liu Y."/>
        </authorList>
    </citation>
    <scope>NUCLEOTIDE SEQUENCE [LARGE SCALE GENOMIC DNA]</scope>
    <source>
        <strain evidence="2 3">4Y4</strain>
    </source>
</reference>
<dbReference type="SUPFAM" id="SSF46626">
    <property type="entry name" value="Cytochrome c"/>
    <property type="match status" value="1"/>
</dbReference>
<accession>A0A7X1KBJ4</accession>
<keyword evidence="3" id="KW-1185">Reference proteome</keyword>
<feature type="signal peptide" evidence="1">
    <location>
        <begin position="1"/>
        <end position="25"/>
    </location>
</feature>
<dbReference type="GO" id="GO:0009055">
    <property type="term" value="F:electron transfer activity"/>
    <property type="evidence" value="ECO:0007669"/>
    <property type="project" value="InterPro"/>
</dbReference>
<gene>
    <name evidence="2" type="ORF">H7F49_06205</name>
</gene>
<sequence length="117" mass="12011">MRGAGLILAATAALAGLAMASAGLAAPGPRGKAPAARPVTFTLPEETIPEDLADAEGEAVVNHCTACHSLEYLVTQPRGKGAQFWKDEVAKMVNVYKAPIEPADAEAVAAVLARKFG</sequence>
<name>A0A7X1KBJ4_9SPHN</name>
<comment type="caution">
    <text evidence="2">The sequence shown here is derived from an EMBL/GenBank/DDBJ whole genome shotgun (WGS) entry which is preliminary data.</text>
</comment>
<dbReference type="InterPro" id="IPR036909">
    <property type="entry name" value="Cyt_c-like_dom_sf"/>
</dbReference>
<keyword evidence="1" id="KW-0732">Signal</keyword>
<evidence type="ECO:0000256" key="1">
    <source>
        <dbReference type="SAM" id="SignalP"/>
    </source>
</evidence>
<dbReference type="RefSeq" id="WP_185682816.1">
    <property type="nucleotide sequence ID" value="NZ_JACLAU010000006.1"/>
</dbReference>
<feature type="chain" id="PRO_5031156945" evidence="1">
    <location>
        <begin position="26"/>
        <end position="117"/>
    </location>
</feature>
<dbReference type="AlphaFoldDB" id="A0A7X1KBJ4"/>
<dbReference type="Gene3D" id="1.10.760.10">
    <property type="entry name" value="Cytochrome c-like domain"/>
    <property type="match status" value="1"/>
</dbReference>
<proteinExistence type="predicted"/>
<dbReference type="Proteomes" id="UP000520156">
    <property type="component" value="Unassembled WGS sequence"/>
</dbReference>
<evidence type="ECO:0000313" key="2">
    <source>
        <dbReference type="EMBL" id="MBC2651289.1"/>
    </source>
</evidence>